<comment type="pathway">
    <text evidence="4">Amino-acid biosynthesis; L-proline biosynthesis; L-proline from L-glutamate 5-semialdehyde: step 1/1.</text>
</comment>
<keyword evidence="4" id="KW-0641">Proline biosynthesis</keyword>
<dbReference type="InterPro" id="IPR008927">
    <property type="entry name" value="6-PGluconate_DH-like_C_sf"/>
</dbReference>
<dbReference type="InterPro" id="IPR029036">
    <property type="entry name" value="P5CR_dimer"/>
</dbReference>
<dbReference type="InterPro" id="IPR000304">
    <property type="entry name" value="Pyrroline-COOH_reductase"/>
</dbReference>
<dbReference type="EC" id="1.5.1.2" evidence="4 5"/>
<evidence type="ECO:0000256" key="1">
    <source>
        <dbReference type="ARBA" id="ARBA00005525"/>
    </source>
</evidence>
<evidence type="ECO:0000259" key="7">
    <source>
        <dbReference type="Pfam" id="PF14748"/>
    </source>
</evidence>
<evidence type="ECO:0000259" key="6">
    <source>
        <dbReference type="Pfam" id="PF03807"/>
    </source>
</evidence>
<dbReference type="PIRSF" id="PIRSF000193">
    <property type="entry name" value="Pyrrol-5-carb_rd"/>
    <property type="match status" value="1"/>
</dbReference>
<dbReference type="NCBIfam" id="TIGR00112">
    <property type="entry name" value="proC"/>
    <property type="match status" value="1"/>
</dbReference>
<dbReference type="InterPro" id="IPR028939">
    <property type="entry name" value="P5C_Rdtase_cat_N"/>
</dbReference>
<gene>
    <name evidence="4 8" type="primary">proC</name>
    <name evidence="8" type="ORF">GCM10011506_08000</name>
</gene>
<keyword evidence="3 4" id="KW-0560">Oxidoreductase</keyword>
<name>A0ABQ1LKE8_9BACT</name>
<accession>A0ABQ1LKE8</accession>
<dbReference type="Pfam" id="PF03807">
    <property type="entry name" value="F420_oxidored"/>
    <property type="match status" value="1"/>
</dbReference>
<dbReference type="RefSeq" id="WP_188460519.1">
    <property type="nucleotide sequence ID" value="NZ_BAABHU010000002.1"/>
</dbReference>
<evidence type="ECO:0000256" key="4">
    <source>
        <dbReference type="HAMAP-Rule" id="MF_01925"/>
    </source>
</evidence>
<keyword evidence="4" id="KW-0028">Amino-acid biosynthesis</keyword>
<dbReference type="Pfam" id="PF14748">
    <property type="entry name" value="P5CR_dimer"/>
    <property type="match status" value="1"/>
</dbReference>
<feature type="domain" description="Pyrroline-5-carboxylate reductase dimerisation" evidence="7">
    <location>
        <begin position="161"/>
        <end position="261"/>
    </location>
</feature>
<organism evidence="8 9">
    <name type="scientific">Marivirga lumbricoides</name>
    <dbReference type="NCBI Taxonomy" id="1046115"/>
    <lineage>
        <taxon>Bacteria</taxon>
        <taxon>Pseudomonadati</taxon>
        <taxon>Bacteroidota</taxon>
        <taxon>Cytophagia</taxon>
        <taxon>Cytophagales</taxon>
        <taxon>Marivirgaceae</taxon>
        <taxon>Marivirga</taxon>
    </lineage>
</organism>
<reference evidence="9" key="1">
    <citation type="journal article" date="2019" name="Int. J. Syst. Evol. Microbiol.">
        <title>The Global Catalogue of Microorganisms (GCM) 10K type strain sequencing project: providing services to taxonomists for standard genome sequencing and annotation.</title>
        <authorList>
            <consortium name="The Broad Institute Genomics Platform"/>
            <consortium name="The Broad Institute Genome Sequencing Center for Infectious Disease"/>
            <person name="Wu L."/>
            <person name="Ma J."/>
        </authorList>
    </citation>
    <scope>NUCLEOTIDE SEQUENCE [LARGE SCALE GENOMIC DNA]</scope>
    <source>
        <strain evidence="9">CGMCC 1.10832</strain>
    </source>
</reference>
<dbReference type="Gene3D" id="1.10.3730.10">
    <property type="entry name" value="ProC C-terminal domain-like"/>
    <property type="match status" value="1"/>
</dbReference>
<sequence length="264" mass="27617">MQHSIAIIGCGNLGLSIANGLIKTPGFDVSSLTLTKRKTESLSPLKKLGVAISSDNLAAAESADIIILAVKPFNLTEVLEEIKPAIGGKKQTIVSVATGVKIQQISGILGDDIPIFRAMPNIAADINESVTCICGINASEATEAAVKEIFNSIGLSITINEDLMEAATVLGACGIAYVLRFMRAMIQGGIQIGFDAKTASDIVNQTVKGAAEMMIQQPIHPEAAIDKVTTPKGCTIVGLNEMEHHGFSAAMVKGVIASFEKITL</sequence>
<evidence type="ECO:0000313" key="9">
    <source>
        <dbReference type="Proteomes" id="UP000636010"/>
    </source>
</evidence>
<evidence type="ECO:0000256" key="5">
    <source>
        <dbReference type="NCBIfam" id="TIGR00112"/>
    </source>
</evidence>
<comment type="catalytic activity">
    <reaction evidence="4">
        <text>L-proline + NADP(+) = (S)-1-pyrroline-5-carboxylate + NADPH + 2 H(+)</text>
        <dbReference type="Rhea" id="RHEA:14109"/>
        <dbReference type="ChEBI" id="CHEBI:15378"/>
        <dbReference type="ChEBI" id="CHEBI:17388"/>
        <dbReference type="ChEBI" id="CHEBI:57783"/>
        <dbReference type="ChEBI" id="CHEBI:58349"/>
        <dbReference type="ChEBI" id="CHEBI:60039"/>
        <dbReference type="EC" id="1.5.1.2"/>
    </reaction>
</comment>
<comment type="catalytic activity">
    <reaction evidence="4">
        <text>L-proline + NAD(+) = (S)-1-pyrroline-5-carboxylate + NADH + 2 H(+)</text>
        <dbReference type="Rhea" id="RHEA:14105"/>
        <dbReference type="ChEBI" id="CHEBI:15378"/>
        <dbReference type="ChEBI" id="CHEBI:17388"/>
        <dbReference type="ChEBI" id="CHEBI:57540"/>
        <dbReference type="ChEBI" id="CHEBI:57945"/>
        <dbReference type="ChEBI" id="CHEBI:60039"/>
        <dbReference type="EC" id="1.5.1.2"/>
    </reaction>
</comment>
<evidence type="ECO:0000313" key="8">
    <source>
        <dbReference type="EMBL" id="GGC25093.1"/>
    </source>
</evidence>
<comment type="similarity">
    <text evidence="1 4">Belongs to the pyrroline-5-carboxylate reductase family.</text>
</comment>
<protein>
    <recommendedName>
        <fullName evidence="4 5">Pyrroline-5-carboxylate reductase</fullName>
        <shortName evidence="4">P5C reductase</shortName>
        <shortName evidence="4">P5CR</shortName>
        <ecNumber evidence="4 5">1.5.1.2</ecNumber>
    </recommendedName>
    <alternativeName>
        <fullName evidence="4">PCA reductase</fullName>
    </alternativeName>
</protein>
<dbReference type="SUPFAM" id="SSF51735">
    <property type="entry name" value="NAD(P)-binding Rossmann-fold domains"/>
    <property type="match status" value="1"/>
</dbReference>
<dbReference type="SUPFAM" id="SSF48179">
    <property type="entry name" value="6-phosphogluconate dehydrogenase C-terminal domain-like"/>
    <property type="match status" value="1"/>
</dbReference>
<dbReference type="PANTHER" id="PTHR11645">
    <property type="entry name" value="PYRROLINE-5-CARBOXYLATE REDUCTASE"/>
    <property type="match status" value="1"/>
</dbReference>
<comment type="subcellular location">
    <subcellularLocation>
        <location evidence="4">Cytoplasm</location>
    </subcellularLocation>
</comment>
<evidence type="ECO:0000256" key="2">
    <source>
        <dbReference type="ARBA" id="ARBA00022857"/>
    </source>
</evidence>
<evidence type="ECO:0000256" key="3">
    <source>
        <dbReference type="ARBA" id="ARBA00023002"/>
    </source>
</evidence>
<dbReference type="EMBL" id="BMEC01000002">
    <property type="protein sequence ID" value="GGC25093.1"/>
    <property type="molecule type" value="Genomic_DNA"/>
</dbReference>
<keyword evidence="9" id="KW-1185">Reference proteome</keyword>
<keyword evidence="2 4" id="KW-0521">NADP</keyword>
<dbReference type="HAMAP" id="MF_01925">
    <property type="entry name" value="P5C_reductase"/>
    <property type="match status" value="1"/>
</dbReference>
<feature type="domain" description="Pyrroline-5-carboxylate reductase catalytic N-terminal" evidence="6">
    <location>
        <begin position="5"/>
        <end position="98"/>
    </location>
</feature>
<comment type="caution">
    <text evidence="8">The sequence shown here is derived from an EMBL/GenBank/DDBJ whole genome shotgun (WGS) entry which is preliminary data.</text>
</comment>
<comment type="function">
    <text evidence="4">Catalyzes the reduction of 1-pyrroline-5-carboxylate (PCA) to L-proline.</text>
</comment>
<dbReference type="InterPro" id="IPR036291">
    <property type="entry name" value="NAD(P)-bd_dom_sf"/>
</dbReference>
<proteinExistence type="inferred from homology"/>
<dbReference type="PANTHER" id="PTHR11645:SF0">
    <property type="entry name" value="PYRROLINE-5-CARBOXYLATE REDUCTASE 3"/>
    <property type="match status" value="1"/>
</dbReference>
<dbReference type="Proteomes" id="UP000636010">
    <property type="component" value="Unassembled WGS sequence"/>
</dbReference>
<dbReference type="Gene3D" id="3.40.50.720">
    <property type="entry name" value="NAD(P)-binding Rossmann-like Domain"/>
    <property type="match status" value="1"/>
</dbReference>
<keyword evidence="4" id="KW-0963">Cytoplasm</keyword>